<dbReference type="InterPro" id="IPR018247">
    <property type="entry name" value="EF_Hand_1_Ca_BS"/>
</dbReference>
<dbReference type="EMBL" id="JAPFFF010000010">
    <property type="protein sequence ID" value="KAK8881155.1"/>
    <property type="molecule type" value="Genomic_DNA"/>
</dbReference>
<dbReference type="Pfam" id="PF00400">
    <property type="entry name" value="WD40"/>
    <property type="match status" value="2"/>
</dbReference>
<organism evidence="5 6">
    <name type="scientific">Tritrichomonas musculus</name>
    <dbReference type="NCBI Taxonomy" id="1915356"/>
    <lineage>
        <taxon>Eukaryota</taxon>
        <taxon>Metamonada</taxon>
        <taxon>Parabasalia</taxon>
        <taxon>Tritrichomonadida</taxon>
        <taxon>Tritrichomonadidae</taxon>
        <taxon>Tritrichomonas</taxon>
    </lineage>
</organism>
<sequence>MISEAIPIDEKNNPNLTFNDIYTRQPSKASTTARTSITSRTTKSVSLKTAKFRRTLPNNSYALSRFFLHDLRRCFEDADTQEKGYLTLDQWLNSSLRNFIQDGKITDEDYQKYFMRIDADNDGIIDWNEIVLYLSKEIEIRELHIDNETMRFIHKPKLPIPSRSQMHREMIQQISMCYFTGEYVTMSPDSIRFWNPTNLAFKRSINEPGFFSNFCIFDSLRLIAVATTKRQLLFYELDSLTKLPVEVSASPTSRDIRRMDIPEAKEALQFLNCPQMPLGNVPQTICSADDLSKPNDYTKIFFVGDDSGLIEVFKIKIPMRRRGTDYLIVRIARTTMHKGGINQISPIDTLKCYASCSMDHTVKFWNFLDSSTGNGGTFTVLRTFTDKVDSILGFNFSPTQKIIVTYGVSRDAYVWAISPPRKLFKLGGHYNAIQCITDFITSNDEKYVLTITNRKEFRLWDSVNFRMVYEWNDNDLQRPENHYSASFFDLSRHSLITCSSYPSKWTEDVSAQADIYETLTHGYPIVGTFYTTTFEEIVTVDCISTIKIWNYHDGSLRCAHKNCIDKSSLNNKSNSDTLSAACIDSTGRRLITSSFSKKTLLWNFNSGTEIPISNLTEPSNFITIMKCATISCRDYYARASWDKNVMLFMETEKGHFDPYRMFSGHKSDISAMTEFNDGIVTGDVDGELFEWILETNTPKEKVKLNSSIESLKAYGHFLFVGDGSGNLHIYSLPKLIHIRTIGNAHDIKKPYILSAIEIDHENGFLYTGDTFGYVKKWKLLFEPVFKIDPYLPGLQSLKRCSQEEINTILVVNHGNFIVTSSNDRIVRFWVTSPKQESEGDVTLFYLGFFNDTNNNSNSKKSGWDIFDIQSSIKKNPFEIDRKHFESDEIPTERLSGYIKSKERSIAMKPSIKLNEPISDIGQQLPTIPIDFNEEENEQSSLEVDNDENTNSKKSVTSFLANNDFTQNEENIEVIEEEQEPVEEAFSFTNAGKMIYDFMQDEEYKKNRPVLPPEMDELLGNNNDTIPSARTIFNITQPTKKFKPLHLQPTARPMDIINGYQSLRKRPVPTVSDYFNNNNSKNLRRLSTGSLNTAREISHISALTKPIYKPRTSKGTRSSASAKNKIPLTASMV</sequence>
<dbReference type="SUPFAM" id="SSF50978">
    <property type="entry name" value="WD40 repeat-like"/>
    <property type="match status" value="2"/>
</dbReference>
<dbReference type="SUPFAM" id="SSF47473">
    <property type="entry name" value="EF-hand"/>
    <property type="match status" value="1"/>
</dbReference>
<proteinExistence type="predicted"/>
<dbReference type="PANTHER" id="PTHR44324:SF4">
    <property type="entry name" value="WD40 REPEAT DOMAIN 95"/>
    <property type="match status" value="1"/>
</dbReference>
<dbReference type="PROSITE" id="PS50222">
    <property type="entry name" value="EF_HAND_2"/>
    <property type="match status" value="1"/>
</dbReference>
<feature type="region of interest" description="Disordered" evidence="3">
    <location>
        <begin position="1108"/>
        <end position="1132"/>
    </location>
</feature>
<accession>A0ABR2JQV4</accession>
<gene>
    <name evidence="5" type="ORF">M9Y10_003885</name>
</gene>
<dbReference type="Gene3D" id="2.130.10.10">
    <property type="entry name" value="YVTN repeat-like/Quinoprotein amine dehydrogenase"/>
    <property type="match status" value="2"/>
</dbReference>
<dbReference type="PROSITE" id="PS00018">
    <property type="entry name" value="EF_HAND_1"/>
    <property type="match status" value="1"/>
</dbReference>
<dbReference type="InterPro" id="IPR015943">
    <property type="entry name" value="WD40/YVTN_repeat-like_dom_sf"/>
</dbReference>
<evidence type="ECO:0000313" key="5">
    <source>
        <dbReference type="EMBL" id="KAK8881155.1"/>
    </source>
</evidence>
<dbReference type="InterPro" id="IPR001680">
    <property type="entry name" value="WD40_rpt"/>
</dbReference>
<dbReference type="InterPro" id="IPR036322">
    <property type="entry name" value="WD40_repeat_dom_sf"/>
</dbReference>
<dbReference type="InterPro" id="IPR051242">
    <property type="entry name" value="WD-EF-hand_domain"/>
</dbReference>
<evidence type="ECO:0000313" key="6">
    <source>
        <dbReference type="Proteomes" id="UP001470230"/>
    </source>
</evidence>
<feature type="domain" description="EF-hand" evidence="4">
    <location>
        <begin position="105"/>
        <end position="140"/>
    </location>
</feature>
<dbReference type="Gene3D" id="1.10.238.10">
    <property type="entry name" value="EF-hand"/>
    <property type="match status" value="1"/>
</dbReference>
<dbReference type="Pfam" id="PF13499">
    <property type="entry name" value="EF-hand_7"/>
    <property type="match status" value="1"/>
</dbReference>
<evidence type="ECO:0000256" key="3">
    <source>
        <dbReference type="SAM" id="MobiDB-lite"/>
    </source>
</evidence>
<keyword evidence="1" id="KW-0677">Repeat</keyword>
<evidence type="ECO:0000256" key="2">
    <source>
        <dbReference type="ARBA" id="ARBA00022837"/>
    </source>
</evidence>
<protein>
    <recommendedName>
        <fullName evidence="4">EF-hand domain-containing protein</fullName>
    </recommendedName>
</protein>
<dbReference type="PANTHER" id="PTHR44324">
    <property type="entry name" value="WD40 REPEAT DOMAIN 95"/>
    <property type="match status" value="1"/>
</dbReference>
<keyword evidence="2" id="KW-0106">Calcium</keyword>
<evidence type="ECO:0000259" key="4">
    <source>
        <dbReference type="PROSITE" id="PS50222"/>
    </source>
</evidence>
<keyword evidence="6" id="KW-1185">Reference proteome</keyword>
<dbReference type="InterPro" id="IPR002048">
    <property type="entry name" value="EF_hand_dom"/>
</dbReference>
<dbReference type="InterPro" id="IPR011992">
    <property type="entry name" value="EF-hand-dom_pair"/>
</dbReference>
<dbReference type="SMART" id="SM00320">
    <property type="entry name" value="WD40"/>
    <property type="match status" value="8"/>
</dbReference>
<reference evidence="5 6" key="1">
    <citation type="submission" date="2024-04" db="EMBL/GenBank/DDBJ databases">
        <title>Tritrichomonas musculus Genome.</title>
        <authorList>
            <person name="Alves-Ferreira E."/>
            <person name="Grigg M."/>
            <person name="Lorenzi H."/>
            <person name="Galac M."/>
        </authorList>
    </citation>
    <scope>NUCLEOTIDE SEQUENCE [LARGE SCALE GENOMIC DNA]</scope>
    <source>
        <strain evidence="5 6">EAF2021</strain>
    </source>
</reference>
<feature type="compositionally biased region" description="Polar residues" evidence="3">
    <location>
        <begin position="1112"/>
        <end position="1121"/>
    </location>
</feature>
<dbReference type="Proteomes" id="UP001470230">
    <property type="component" value="Unassembled WGS sequence"/>
</dbReference>
<comment type="caution">
    <text evidence="5">The sequence shown here is derived from an EMBL/GenBank/DDBJ whole genome shotgun (WGS) entry which is preliminary data.</text>
</comment>
<name>A0ABR2JQV4_9EUKA</name>
<evidence type="ECO:0000256" key="1">
    <source>
        <dbReference type="ARBA" id="ARBA00022737"/>
    </source>
</evidence>